<sequence>MTGLPPQPLDASPEQRIRAEDADKPQTVPKGVVIGPDGKPCRTCTSGAAWKSMMKSTTRASSTTSPTTTNPPNPSTTNPPNPSTSCPPDVEELGRSTWTFLHTLTANYPPHPTPTQQTETRQFLHLFGKLYPCGVCAEDFRAWMSENNAANAPRVSSREEFGRWMCEAHNAVNGKLGKQKFDCERWEERWRTGWRDGSCD</sequence>
<dbReference type="SUPFAM" id="SSF69000">
    <property type="entry name" value="FAD-dependent thiol oxidase"/>
    <property type="match status" value="1"/>
</dbReference>
<dbReference type="GO" id="GO:0006879">
    <property type="term" value="P:intracellular iron ion homeostasis"/>
    <property type="evidence" value="ECO:0007669"/>
    <property type="project" value="EnsemblFungi"/>
</dbReference>
<gene>
    <name evidence="11" type="ORF">SEPMUDRAFT_66428</name>
</gene>
<dbReference type="PANTHER" id="PTHR12645:SF0">
    <property type="entry name" value="FAD-LINKED SULFHYDRYL OXIDASE ALR"/>
    <property type="match status" value="1"/>
</dbReference>
<dbReference type="GO" id="GO:0016971">
    <property type="term" value="F:flavin-dependent sulfhydryl oxidase activity"/>
    <property type="evidence" value="ECO:0007669"/>
    <property type="project" value="EnsemblFungi"/>
</dbReference>
<name>M3CGL2_SPHMS</name>
<evidence type="ECO:0000259" key="10">
    <source>
        <dbReference type="PROSITE" id="PS51324"/>
    </source>
</evidence>
<feature type="compositionally biased region" description="Pro residues" evidence="9">
    <location>
        <begin position="69"/>
        <end position="82"/>
    </location>
</feature>
<keyword evidence="5 8" id="KW-0560">Oxidoreductase</keyword>
<comment type="catalytic activity">
    <reaction evidence="8">
        <text>2 R'C(R)SH + O2 = R'C(R)S-S(R)CR' + H2O2</text>
        <dbReference type="Rhea" id="RHEA:17357"/>
        <dbReference type="ChEBI" id="CHEBI:15379"/>
        <dbReference type="ChEBI" id="CHEBI:16240"/>
        <dbReference type="ChEBI" id="CHEBI:16520"/>
        <dbReference type="ChEBI" id="CHEBI:17412"/>
        <dbReference type="EC" id="1.8.3.2"/>
    </reaction>
</comment>
<dbReference type="EC" id="1.8.3.2" evidence="8"/>
<evidence type="ECO:0000256" key="9">
    <source>
        <dbReference type="SAM" id="MobiDB-lite"/>
    </source>
</evidence>
<dbReference type="Gene3D" id="1.20.120.310">
    <property type="entry name" value="ERV/ALR sulfhydryl oxidase domain"/>
    <property type="match status" value="1"/>
</dbReference>
<comment type="cofactor">
    <cofactor evidence="1 8">
        <name>FAD</name>
        <dbReference type="ChEBI" id="CHEBI:57692"/>
    </cofactor>
</comment>
<accession>M3CGL2</accession>
<dbReference type="Pfam" id="PF04777">
    <property type="entry name" value="Evr1_Alr"/>
    <property type="match status" value="1"/>
</dbReference>
<dbReference type="eggNOG" id="KOG3355">
    <property type="taxonomic scope" value="Eukaryota"/>
</dbReference>
<evidence type="ECO:0000313" key="11">
    <source>
        <dbReference type="EMBL" id="EMF12918.1"/>
    </source>
</evidence>
<evidence type="ECO:0000256" key="4">
    <source>
        <dbReference type="ARBA" id="ARBA00022827"/>
    </source>
</evidence>
<feature type="domain" description="ERV/ALR sulfhydryl oxidase" evidence="10">
    <location>
        <begin position="86"/>
        <end position="190"/>
    </location>
</feature>
<comment type="subcellular location">
    <subcellularLocation>
        <location evidence="2">Mitochondrion intermembrane space</location>
    </subcellularLocation>
</comment>
<feature type="compositionally biased region" description="Low complexity" evidence="9">
    <location>
        <begin position="56"/>
        <end position="68"/>
    </location>
</feature>
<dbReference type="InterPro" id="IPR017905">
    <property type="entry name" value="ERV/ALR_sulphydryl_oxidase"/>
</dbReference>
<evidence type="ECO:0000256" key="3">
    <source>
        <dbReference type="ARBA" id="ARBA00022630"/>
    </source>
</evidence>
<evidence type="ECO:0000256" key="5">
    <source>
        <dbReference type="ARBA" id="ARBA00023002"/>
    </source>
</evidence>
<evidence type="ECO:0000256" key="1">
    <source>
        <dbReference type="ARBA" id="ARBA00001974"/>
    </source>
</evidence>
<proteinExistence type="predicted"/>
<dbReference type="RefSeq" id="XP_016761039.1">
    <property type="nucleotide sequence ID" value="XM_016909749.1"/>
</dbReference>
<dbReference type="EMBL" id="KB456264">
    <property type="protein sequence ID" value="EMF12918.1"/>
    <property type="molecule type" value="Genomic_DNA"/>
</dbReference>
<evidence type="ECO:0000256" key="8">
    <source>
        <dbReference type="RuleBase" id="RU371123"/>
    </source>
</evidence>
<dbReference type="OMA" id="TWMCEAH"/>
<dbReference type="GO" id="GO:0050660">
    <property type="term" value="F:flavin adenine dinucleotide binding"/>
    <property type="evidence" value="ECO:0007669"/>
    <property type="project" value="TreeGrafter"/>
</dbReference>
<dbReference type="HOGENOM" id="CLU_070631_1_0_1"/>
<evidence type="ECO:0000256" key="2">
    <source>
        <dbReference type="ARBA" id="ARBA00004569"/>
    </source>
</evidence>
<keyword evidence="12" id="KW-1185">Reference proteome</keyword>
<evidence type="ECO:0000313" key="12">
    <source>
        <dbReference type="Proteomes" id="UP000016931"/>
    </source>
</evidence>
<protein>
    <recommendedName>
        <fullName evidence="8">Sulfhydryl oxidase</fullName>
        <ecNumber evidence="8">1.8.3.2</ecNumber>
    </recommendedName>
</protein>
<dbReference type="GO" id="GO:0160203">
    <property type="term" value="P:mitochondrial disulfide relay system"/>
    <property type="evidence" value="ECO:0007669"/>
    <property type="project" value="EnsemblFungi"/>
</dbReference>
<dbReference type="GeneID" id="27906886"/>
<dbReference type="FunFam" id="1.20.120.310:FF:000003">
    <property type="entry name" value="Sulfhydryl oxidase"/>
    <property type="match status" value="1"/>
</dbReference>
<dbReference type="GO" id="GO:0034599">
    <property type="term" value="P:cellular response to oxidative stress"/>
    <property type="evidence" value="ECO:0007669"/>
    <property type="project" value="EnsemblFungi"/>
</dbReference>
<dbReference type="InterPro" id="IPR039799">
    <property type="entry name" value="ALR/ERV"/>
</dbReference>
<dbReference type="OrthoDB" id="17199at2759"/>
<keyword evidence="3 8" id="KW-0285">Flavoprotein</keyword>
<dbReference type="PROSITE" id="PS51324">
    <property type="entry name" value="ERV_ALR"/>
    <property type="match status" value="1"/>
</dbReference>
<dbReference type="InterPro" id="IPR036774">
    <property type="entry name" value="ERV/ALR_sulphydryl_oxid_sf"/>
</dbReference>
<organism evidence="11 12">
    <name type="scientific">Sphaerulina musiva (strain SO2202)</name>
    <name type="common">Poplar stem canker fungus</name>
    <name type="synonym">Septoria musiva</name>
    <dbReference type="NCBI Taxonomy" id="692275"/>
    <lineage>
        <taxon>Eukaryota</taxon>
        <taxon>Fungi</taxon>
        <taxon>Dikarya</taxon>
        <taxon>Ascomycota</taxon>
        <taxon>Pezizomycotina</taxon>
        <taxon>Dothideomycetes</taxon>
        <taxon>Dothideomycetidae</taxon>
        <taxon>Mycosphaerellales</taxon>
        <taxon>Mycosphaerellaceae</taxon>
        <taxon>Sphaerulina</taxon>
    </lineage>
</organism>
<evidence type="ECO:0000256" key="6">
    <source>
        <dbReference type="ARBA" id="ARBA00023128"/>
    </source>
</evidence>
<keyword evidence="6" id="KW-0496">Mitochondrion</keyword>
<dbReference type="AlphaFoldDB" id="M3CGL2"/>
<dbReference type="STRING" id="692275.M3CGL2"/>
<keyword evidence="7" id="KW-1015">Disulfide bond</keyword>
<keyword evidence="4 8" id="KW-0274">FAD</keyword>
<dbReference type="Proteomes" id="UP000016931">
    <property type="component" value="Unassembled WGS sequence"/>
</dbReference>
<reference evidence="11 12" key="1">
    <citation type="journal article" date="2012" name="PLoS Pathog.">
        <title>Diverse lifestyles and strategies of plant pathogenesis encoded in the genomes of eighteen Dothideomycetes fungi.</title>
        <authorList>
            <person name="Ohm R.A."/>
            <person name="Feau N."/>
            <person name="Henrissat B."/>
            <person name="Schoch C.L."/>
            <person name="Horwitz B.A."/>
            <person name="Barry K.W."/>
            <person name="Condon B.J."/>
            <person name="Copeland A.C."/>
            <person name="Dhillon B."/>
            <person name="Glaser F."/>
            <person name="Hesse C.N."/>
            <person name="Kosti I."/>
            <person name="LaButti K."/>
            <person name="Lindquist E.A."/>
            <person name="Lucas S."/>
            <person name="Salamov A.A."/>
            <person name="Bradshaw R.E."/>
            <person name="Ciuffetti L."/>
            <person name="Hamelin R.C."/>
            <person name="Kema G.H.J."/>
            <person name="Lawrence C."/>
            <person name="Scott J.A."/>
            <person name="Spatafora J.W."/>
            <person name="Turgeon B.G."/>
            <person name="de Wit P.J.G.M."/>
            <person name="Zhong S."/>
            <person name="Goodwin S.B."/>
            <person name="Grigoriev I.V."/>
        </authorList>
    </citation>
    <scope>NUCLEOTIDE SEQUENCE [LARGE SCALE GENOMIC DNA]</scope>
    <source>
        <strain evidence="11 12">SO2202</strain>
    </source>
</reference>
<feature type="region of interest" description="Disordered" evidence="9">
    <location>
        <begin position="1"/>
        <end position="92"/>
    </location>
</feature>
<feature type="compositionally biased region" description="Basic and acidic residues" evidence="9">
    <location>
        <begin position="13"/>
        <end position="24"/>
    </location>
</feature>
<dbReference type="GO" id="GO:0005758">
    <property type="term" value="C:mitochondrial intermembrane space"/>
    <property type="evidence" value="ECO:0007669"/>
    <property type="project" value="UniProtKB-SubCell"/>
</dbReference>
<dbReference type="PANTHER" id="PTHR12645">
    <property type="entry name" value="ALR/ERV"/>
    <property type="match status" value="1"/>
</dbReference>
<evidence type="ECO:0000256" key="7">
    <source>
        <dbReference type="ARBA" id="ARBA00023157"/>
    </source>
</evidence>